<reference evidence="11" key="1">
    <citation type="journal article" date="2019" name="Int. J. Syst. Evol. Microbiol.">
        <title>The Global Catalogue of Microorganisms (GCM) 10K type strain sequencing project: providing services to taxonomists for standard genome sequencing and annotation.</title>
        <authorList>
            <consortium name="The Broad Institute Genomics Platform"/>
            <consortium name="The Broad Institute Genome Sequencing Center for Infectious Disease"/>
            <person name="Wu L."/>
            <person name="Ma J."/>
        </authorList>
    </citation>
    <scope>NUCLEOTIDE SEQUENCE [LARGE SCALE GENOMIC DNA]</scope>
    <source>
        <strain evidence="11">XZYJT-10</strain>
    </source>
</reference>
<sequence length="1011" mass="102611">MYFVSWGAVRRRTAQTALLTLLAALAAAAGASAPWYGLTVASRAAGAEVQARPAAERVVTVHQPGAETGGDPRKALDALVVRVNGLLDLPGATPVLGLAQGTTYIDVRHGNAPSGLPIAYRDGFCAHVRLTGDCPREPSSVAVSADVARRLAVKPGDTIPVRPEGAVTGLDLRVVGVYELVGDYWTDPLFKSQGDLDPVFTTLATFRQPQLRRPTLALSLPVPLPLLRGDHLYDLNGVLNAAGPRFAAAQLDLDNPTGELFDAVIADRRTVLTGVLVALVQLLVLAWFALGLAGRLTGGDRRADAGLLKLRGATRGNLLRLTAGQHVPPLLIGAAIGLPAGIAAARLVAGALPVRSEWWIALLMAVGAVLAVAAGGLLVLAGIDAIAQRAPVAALLRRIPGVRRDWRSRFVDIALLALAAGAVYQARTGGPASGLGVAAPALVALAVGLLLARLLRWVTDRAGGAAIRAGRVRAGLAAVQVSRRPGTDRVLALLVVAVALVALTAGGLIADRAERIARADAELGAARVLTVRAESRTQLQNAVRRADPGGRQAMAVVVDTAADPPVLAVDSARLAAVTSWPESGPAGALAAAVAGARLPAGPPLITGRTLAVRITRDARGPALLGAILQHEGTGAGLRVEFRGLRAGDQRATADVPACAVAPGCRFVGWQLFPAAGGLTVRSVASAASAVAGASAATVLDTAGLADVSRWHADYTGPAPRVATSSRGLTMAADSRSGTEVRLVDAPVPLPVVVAGEKPGQWRFDDAMSGRFGATATPVRVVAQAQVLPVLGRHGLLTDLDAARRLAGDADLGGTFQVWLAAGAPGSVADRLTAAGLTIVDDRTAAARAAALGAEGRFVTAPFAILTTAIALLVAAAMIDVAAEAEREPRQAMLAALRAQGLSRATAAFTGRAGTVALVLTGVAGGVLAALIARPVAAVTATPFPDNWRVIEPPGVLTAAVLAPAAAIGLVVLGAAGLLATRRAGGSSGRGDGSGRAGGPSGAGGDRGRRSR</sequence>
<evidence type="ECO:0000256" key="7">
    <source>
        <dbReference type="SAM" id="MobiDB-lite"/>
    </source>
</evidence>
<dbReference type="PANTHER" id="PTHR30572">
    <property type="entry name" value="MEMBRANE COMPONENT OF TRANSPORTER-RELATED"/>
    <property type="match status" value="1"/>
</dbReference>
<evidence type="ECO:0000256" key="5">
    <source>
        <dbReference type="ARBA" id="ARBA00023136"/>
    </source>
</evidence>
<dbReference type="PANTHER" id="PTHR30572:SF4">
    <property type="entry name" value="ABC TRANSPORTER PERMEASE YTRF"/>
    <property type="match status" value="1"/>
</dbReference>
<feature type="transmembrane region" description="Helical" evidence="8">
    <location>
        <begin position="862"/>
        <end position="882"/>
    </location>
</feature>
<evidence type="ECO:0000256" key="4">
    <source>
        <dbReference type="ARBA" id="ARBA00022989"/>
    </source>
</evidence>
<evidence type="ECO:0000256" key="2">
    <source>
        <dbReference type="ARBA" id="ARBA00022475"/>
    </source>
</evidence>
<evidence type="ECO:0000313" key="10">
    <source>
        <dbReference type="EMBL" id="MFC7274821.1"/>
    </source>
</evidence>
<feature type="transmembrane region" description="Helical" evidence="8">
    <location>
        <begin position="432"/>
        <end position="452"/>
    </location>
</feature>
<dbReference type="InterPro" id="IPR003838">
    <property type="entry name" value="ABC3_permease_C"/>
</dbReference>
<accession>A0ABW2HPW4</accession>
<dbReference type="InterPro" id="IPR050250">
    <property type="entry name" value="Macrolide_Exporter_MacB"/>
</dbReference>
<feature type="transmembrane region" description="Helical" evidence="8">
    <location>
        <begin position="408"/>
        <end position="426"/>
    </location>
</feature>
<feature type="transmembrane region" description="Helical" evidence="8">
    <location>
        <begin position="330"/>
        <end position="352"/>
    </location>
</feature>
<comment type="subcellular location">
    <subcellularLocation>
        <location evidence="1">Cell membrane</location>
        <topology evidence="1">Multi-pass membrane protein</topology>
    </subcellularLocation>
</comment>
<proteinExistence type="inferred from homology"/>
<evidence type="ECO:0000256" key="3">
    <source>
        <dbReference type="ARBA" id="ARBA00022692"/>
    </source>
</evidence>
<keyword evidence="5 8" id="KW-0472">Membrane</keyword>
<organism evidence="10 11">
    <name type="scientific">Paractinoplanes rhizophilus</name>
    <dbReference type="NCBI Taxonomy" id="1416877"/>
    <lineage>
        <taxon>Bacteria</taxon>
        <taxon>Bacillati</taxon>
        <taxon>Actinomycetota</taxon>
        <taxon>Actinomycetes</taxon>
        <taxon>Micromonosporales</taxon>
        <taxon>Micromonosporaceae</taxon>
        <taxon>Paractinoplanes</taxon>
    </lineage>
</organism>
<feature type="transmembrane region" description="Helical" evidence="8">
    <location>
        <begin position="912"/>
        <end position="935"/>
    </location>
</feature>
<keyword evidence="3 8" id="KW-0812">Transmembrane</keyword>
<feature type="transmembrane region" description="Helical" evidence="8">
    <location>
        <begin position="271"/>
        <end position="293"/>
    </location>
</feature>
<evidence type="ECO:0000256" key="6">
    <source>
        <dbReference type="ARBA" id="ARBA00038076"/>
    </source>
</evidence>
<feature type="compositionally biased region" description="Gly residues" evidence="7">
    <location>
        <begin position="985"/>
        <end position="1004"/>
    </location>
</feature>
<protein>
    <submittedName>
        <fullName evidence="10">FtsX-like permease family protein</fullName>
    </submittedName>
</protein>
<keyword evidence="2" id="KW-1003">Cell membrane</keyword>
<dbReference type="RefSeq" id="WP_378967225.1">
    <property type="nucleotide sequence ID" value="NZ_JBHTBJ010000007.1"/>
</dbReference>
<keyword evidence="4 8" id="KW-1133">Transmembrane helix</keyword>
<feature type="transmembrane region" description="Helical" evidence="8">
    <location>
        <begin position="358"/>
        <end position="387"/>
    </location>
</feature>
<evidence type="ECO:0000256" key="8">
    <source>
        <dbReference type="SAM" id="Phobius"/>
    </source>
</evidence>
<dbReference type="Proteomes" id="UP001596548">
    <property type="component" value="Unassembled WGS sequence"/>
</dbReference>
<gene>
    <name evidence="10" type="ORF">ACFQS1_12570</name>
</gene>
<dbReference type="Pfam" id="PF02687">
    <property type="entry name" value="FtsX"/>
    <property type="match status" value="1"/>
</dbReference>
<comment type="caution">
    <text evidence="10">The sequence shown here is derived from an EMBL/GenBank/DDBJ whole genome shotgun (WGS) entry which is preliminary data.</text>
</comment>
<feature type="transmembrane region" description="Helical" evidence="8">
    <location>
        <begin position="955"/>
        <end position="979"/>
    </location>
</feature>
<keyword evidence="11" id="KW-1185">Reference proteome</keyword>
<feature type="domain" description="ABC3 transporter permease C-terminal" evidence="9">
    <location>
        <begin position="277"/>
        <end position="379"/>
    </location>
</feature>
<comment type="similarity">
    <text evidence="6">Belongs to the ABC-4 integral membrane protein family.</text>
</comment>
<evidence type="ECO:0000313" key="11">
    <source>
        <dbReference type="Proteomes" id="UP001596548"/>
    </source>
</evidence>
<evidence type="ECO:0000256" key="1">
    <source>
        <dbReference type="ARBA" id="ARBA00004651"/>
    </source>
</evidence>
<name>A0ABW2HPW4_9ACTN</name>
<feature type="transmembrane region" description="Helical" evidence="8">
    <location>
        <begin position="490"/>
        <end position="510"/>
    </location>
</feature>
<evidence type="ECO:0000259" key="9">
    <source>
        <dbReference type="Pfam" id="PF02687"/>
    </source>
</evidence>
<feature type="region of interest" description="Disordered" evidence="7">
    <location>
        <begin position="982"/>
        <end position="1011"/>
    </location>
</feature>
<dbReference type="EMBL" id="JBHTBJ010000007">
    <property type="protein sequence ID" value="MFC7274821.1"/>
    <property type="molecule type" value="Genomic_DNA"/>
</dbReference>